<protein>
    <recommendedName>
        <fullName evidence="9">Protein kinase domain-containing protein</fullName>
    </recommendedName>
</protein>
<dbReference type="EMBL" id="JASCZI010060862">
    <property type="protein sequence ID" value="MED6136449.1"/>
    <property type="molecule type" value="Genomic_DNA"/>
</dbReference>
<dbReference type="Gene3D" id="1.10.510.10">
    <property type="entry name" value="Transferase(Phosphotransferase) domain 1"/>
    <property type="match status" value="1"/>
</dbReference>
<feature type="compositionally biased region" description="Low complexity" evidence="6">
    <location>
        <begin position="81"/>
        <end position="138"/>
    </location>
</feature>
<dbReference type="SUPFAM" id="SSF56112">
    <property type="entry name" value="Protein kinase-like (PK-like)"/>
    <property type="match status" value="1"/>
</dbReference>
<feature type="transmembrane region" description="Helical" evidence="7">
    <location>
        <begin position="194"/>
        <end position="217"/>
    </location>
</feature>
<evidence type="ECO:0000256" key="5">
    <source>
        <dbReference type="ARBA" id="ARBA00046288"/>
    </source>
</evidence>
<dbReference type="InterPro" id="IPR000719">
    <property type="entry name" value="Prot_kinase_dom"/>
</dbReference>
<reference evidence="10 11" key="1">
    <citation type="journal article" date="2023" name="Plants (Basel)">
        <title>Bridging the Gap: Combining Genomics and Transcriptomics Approaches to Understand Stylosanthes scabra, an Orphan Legume from the Brazilian Caatinga.</title>
        <authorList>
            <person name="Ferreira-Neto J.R.C."/>
            <person name="da Silva M.D."/>
            <person name="Binneck E."/>
            <person name="de Melo N.F."/>
            <person name="da Silva R.H."/>
            <person name="de Melo A.L.T.M."/>
            <person name="Pandolfi V."/>
            <person name="Bustamante F.O."/>
            <person name="Brasileiro-Vidal A.C."/>
            <person name="Benko-Iseppon A.M."/>
        </authorList>
    </citation>
    <scope>NUCLEOTIDE SEQUENCE [LARGE SCALE GENOMIC DNA]</scope>
    <source>
        <tissue evidence="10">Leaves</tissue>
    </source>
</reference>
<dbReference type="InterPro" id="IPR011009">
    <property type="entry name" value="Kinase-like_dom_sf"/>
</dbReference>
<keyword evidence="2 8" id="KW-0732">Signal</keyword>
<evidence type="ECO:0000256" key="1">
    <source>
        <dbReference type="ARBA" id="ARBA00022692"/>
    </source>
</evidence>
<feature type="domain" description="Protein kinase" evidence="9">
    <location>
        <begin position="257"/>
        <end position="516"/>
    </location>
</feature>
<evidence type="ECO:0000256" key="2">
    <source>
        <dbReference type="ARBA" id="ARBA00022729"/>
    </source>
</evidence>
<comment type="subcellular location">
    <subcellularLocation>
        <location evidence="5">Endomembrane system</location>
        <topology evidence="5">Single-pass type I membrane protein</topology>
    </subcellularLocation>
</comment>
<name>A0ABU6SJ79_9FABA</name>
<dbReference type="PANTHER" id="PTHR46084:SF14">
    <property type="entry name" value="PROTEIN KINASE DOMAIN-CONTAINING PROTEIN"/>
    <property type="match status" value="1"/>
</dbReference>
<evidence type="ECO:0000313" key="11">
    <source>
        <dbReference type="Proteomes" id="UP001341840"/>
    </source>
</evidence>
<proteinExistence type="predicted"/>
<dbReference type="PROSITE" id="PS50011">
    <property type="entry name" value="PROTEIN_KINASE_DOM"/>
    <property type="match status" value="1"/>
</dbReference>
<evidence type="ECO:0000313" key="10">
    <source>
        <dbReference type="EMBL" id="MED6136449.1"/>
    </source>
</evidence>
<evidence type="ECO:0000256" key="7">
    <source>
        <dbReference type="SAM" id="Phobius"/>
    </source>
</evidence>
<evidence type="ECO:0000259" key="9">
    <source>
        <dbReference type="PROSITE" id="PS50011"/>
    </source>
</evidence>
<keyword evidence="1 7" id="KW-0812">Transmembrane</keyword>
<feature type="signal peptide" evidence="8">
    <location>
        <begin position="1"/>
        <end position="26"/>
    </location>
</feature>
<feature type="chain" id="PRO_5045765556" description="Protein kinase domain-containing protein" evidence="8">
    <location>
        <begin position="27"/>
        <end position="547"/>
    </location>
</feature>
<evidence type="ECO:0000256" key="6">
    <source>
        <dbReference type="SAM" id="MobiDB-lite"/>
    </source>
</evidence>
<keyword evidence="11" id="KW-1185">Reference proteome</keyword>
<gene>
    <name evidence="10" type="ORF">PIB30_056229</name>
</gene>
<dbReference type="PANTHER" id="PTHR46084">
    <property type="entry name" value="PROTEIN MALE DISCOVERER 2"/>
    <property type="match status" value="1"/>
</dbReference>
<keyword evidence="3 7" id="KW-1133">Transmembrane helix</keyword>
<organism evidence="10 11">
    <name type="scientific">Stylosanthes scabra</name>
    <dbReference type="NCBI Taxonomy" id="79078"/>
    <lineage>
        <taxon>Eukaryota</taxon>
        <taxon>Viridiplantae</taxon>
        <taxon>Streptophyta</taxon>
        <taxon>Embryophyta</taxon>
        <taxon>Tracheophyta</taxon>
        <taxon>Spermatophyta</taxon>
        <taxon>Magnoliopsida</taxon>
        <taxon>eudicotyledons</taxon>
        <taxon>Gunneridae</taxon>
        <taxon>Pentapetalae</taxon>
        <taxon>rosids</taxon>
        <taxon>fabids</taxon>
        <taxon>Fabales</taxon>
        <taxon>Fabaceae</taxon>
        <taxon>Papilionoideae</taxon>
        <taxon>50 kb inversion clade</taxon>
        <taxon>dalbergioids sensu lato</taxon>
        <taxon>Dalbergieae</taxon>
        <taxon>Pterocarpus clade</taxon>
        <taxon>Stylosanthes</taxon>
    </lineage>
</organism>
<dbReference type="Gene3D" id="3.30.200.20">
    <property type="entry name" value="Phosphorylase Kinase, domain 1"/>
    <property type="match status" value="1"/>
</dbReference>
<dbReference type="Proteomes" id="UP001341840">
    <property type="component" value="Unassembled WGS sequence"/>
</dbReference>
<comment type="caution">
    <text evidence="10">The sequence shown here is derived from an EMBL/GenBank/DDBJ whole genome shotgun (WGS) entry which is preliminary data.</text>
</comment>
<sequence>MMTRLQQWRRMVVVCVWLLSMEQNQCWSLMNNGFVAAHEEQLITTQTIGSTYNSWHIGQHRKQLLQLQAPKSSEKHKQAKKITANNNKIKETISPSPSSYFPSSSLTPNPESFSPPKSPSNSPYSSSLPLSPEASDSPSPSPSNTLILNPSPSPSLAIPANSPSIVSNWISAPTLAPLPANKGESKSHSRQHSVIVWSTVGGFSFLVLVSAIVFACFRSNKVETVKPWATGLSGQLQKAFVTGVPSLKRAELEVACEYFSNIIGSIPDGTVYKGTLSSGVEIAVAYSAVTSSKYWSKSMEAQYRKKIEALSRVNHKNFVNLIGYCEERKPFTRVMVFEYAPNGTLFEHLHVREAEQLDWGMRVRIAMGIAYCLEHLHQLTPPVAHRDLISSSIYLTEDYAAKLSDLSFWNNTEGSKAMQLSETTWTNIKDNVYSFGMILFELITGRVPYAVENGFRVDWTAEYIRRQPLKDMVDTRLNNLKESEVEKWCQVINSCVHPNAEKRPNMREVVAKLKEITAMELDGATPKSSPLWWAELEIMDANSDINP</sequence>
<evidence type="ECO:0000256" key="3">
    <source>
        <dbReference type="ARBA" id="ARBA00022989"/>
    </source>
</evidence>
<dbReference type="Pfam" id="PF07714">
    <property type="entry name" value="PK_Tyr_Ser-Thr"/>
    <property type="match status" value="1"/>
</dbReference>
<dbReference type="InterPro" id="IPR001245">
    <property type="entry name" value="Ser-Thr/Tyr_kinase_cat_dom"/>
</dbReference>
<feature type="region of interest" description="Disordered" evidence="6">
    <location>
        <begin position="69"/>
        <end position="150"/>
    </location>
</feature>
<evidence type="ECO:0000256" key="4">
    <source>
        <dbReference type="ARBA" id="ARBA00023136"/>
    </source>
</evidence>
<keyword evidence="4 7" id="KW-0472">Membrane</keyword>
<accession>A0ABU6SJ79</accession>
<evidence type="ECO:0000256" key="8">
    <source>
        <dbReference type="SAM" id="SignalP"/>
    </source>
</evidence>